<dbReference type="PANTHER" id="PTHR15615">
    <property type="match status" value="1"/>
</dbReference>
<keyword evidence="2" id="KW-0812">Transmembrane</keyword>
<evidence type="ECO:0000256" key="1">
    <source>
        <dbReference type="SAM" id="MobiDB-lite"/>
    </source>
</evidence>
<keyword evidence="4" id="KW-1185">Reference proteome</keyword>
<feature type="transmembrane region" description="Helical" evidence="2">
    <location>
        <begin position="47"/>
        <end position="71"/>
    </location>
</feature>
<feature type="compositionally biased region" description="Low complexity" evidence="1">
    <location>
        <begin position="497"/>
        <end position="511"/>
    </location>
</feature>
<organism evidence="3 4">
    <name type="scientific">Colletotrichum lupini</name>
    <dbReference type="NCBI Taxonomy" id="145971"/>
    <lineage>
        <taxon>Eukaryota</taxon>
        <taxon>Fungi</taxon>
        <taxon>Dikarya</taxon>
        <taxon>Ascomycota</taxon>
        <taxon>Pezizomycotina</taxon>
        <taxon>Sordariomycetes</taxon>
        <taxon>Hypocreomycetidae</taxon>
        <taxon>Glomerellales</taxon>
        <taxon>Glomerellaceae</taxon>
        <taxon>Colletotrichum</taxon>
        <taxon>Colletotrichum acutatum species complex</taxon>
    </lineage>
</organism>
<dbReference type="GO" id="GO:0019901">
    <property type="term" value="F:protein kinase binding"/>
    <property type="evidence" value="ECO:0007669"/>
    <property type="project" value="InterPro"/>
</dbReference>
<accession>A0A9Q8WBA1</accession>
<name>A0A9Q8WBA1_9PEZI</name>
<dbReference type="Pfam" id="PF08613">
    <property type="entry name" value="Cyclin"/>
    <property type="match status" value="1"/>
</dbReference>
<feature type="region of interest" description="Disordered" evidence="1">
    <location>
        <begin position="323"/>
        <end position="361"/>
    </location>
</feature>
<dbReference type="Gene3D" id="1.10.472.10">
    <property type="entry name" value="Cyclin-like"/>
    <property type="match status" value="1"/>
</dbReference>
<feature type="transmembrane region" description="Helical" evidence="2">
    <location>
        <begin position="91"/>
        <end position="113"/>
    </location>
</feature>
<dbReference type="AlphaFoldDB" id="A0A9Q8WBA1"/>
<keyword evidence="2" id="KW-0472">Membrane</keyword>
<feature type="compositionally biased region" description="Low complexity" evidence="1">
    <location>
        <begin position="347"/>
        <end position="361"/>
    </location>
</feature>
<feature type="region of interest" description="Disordered" evidence="1">
    <location>
        <begin position="752"/>
        <end position="772"/>
    </location>
</feature>
<dbReference type="GO" id="GO:0016538">
    <property type="term" value="F:cyclin-dependent protein serine/threonine kinase regulator activity"/>
    <property type="evidence" value="ECO:0007669"/>
    <property type="project" value="TreeGrafter"/>
</dbReference>
<dbReference type="GO" id="GO:0005634">
    <property type="term" value="C:nucleus"/>
    <property type="evidence" value="ECO:0007669"/>
    <property type="project" value="TreeGrafter"/>
</dbReference>
<protein>
    <submittedName>
        <fullName evidence="3">Cyclin</fullName>
    </submittedName>
</protein>
<gene>
    <name evidence="3" type="ORF">CLUP02_02455</name>
</gene>
<dbReference type="Proteomes" id="UP000830671">
    <property type="component" value="Chromosome 2"/>
</dbReference>
<evidence type="ECO:0000256" key="2">
    <source>
        <dbReference type="SAM" id="Phobius"/>
    </source>
</evidence>
<feature type="region of interest" description="Disordered" evidence="1">
    <location>
        <begin position="473"/>
        <end position="526"/>
    </location>
</feature>
<dbReference type="GO" id="GO:0000307">
    <property type="term" value="C:cyclin-dependent protein kinase holoenzyme complex"/>
    <property type="evidence" value="ECO:0007669"/>
    <property type="project" value="TreeGrafter"/>
</dbReference>
<dbReference type="KEGG" id="clup:CLUP02_02455"/>
<dbReference type="InterPro" id="IPR013922">
    <property type="entry name" value="Cyclin_PHO80-like"/>
</dbReference>
<dbReference type="GeneID" id="73336497"/>
<feature type="region of interest" description="Disordered" evidence="1">
    <location>
        <begin position="790"/>
        <end position="817"/>
    </location>
</feature>
<dbReference type="PANTHER" id="PTHR15615:SF118">
    <property type="entry name" value="CYCLIN, HYPOTHETICAL (EUROFUNG)"/>
    <property type="match status" value="1"/>
</dbReference>
<dbReference type="RefSeq" id="XP_049138630.1">
    <property type="nucleotide sequence ID" value="XM_049281487.1"/>
</dbReference>
<keyword evidence="2" id="KW-1133">Transmembrane helix</keyword>
<proteinExistence type="predicted"/>
<evidence type="ECO:0000313" key="4">
    <source>
        <dbReference type="Proteomes" id="UP000830671"/>
    </source>
</evidence>
<feature type="compositionally biased region" description="Polar residues" evidence="1">
    <location>
        <begin position="473"/>
        <end position="496"/>
    </location>
</feature>
<reference evidence="3" key="1">
    <citation type="journal article" date="2021" name="Mol. Plant Microbe Interact.">
        <title>Complete Genome Sequence of the Plant-Pathogenic Fungus Colletotrichum lupini.</title>
        <authorList>
            <person name="Baroncelli R."/>
            <person name="Pensec F."/>
            <person name="Da Lio D."/>
            <person name="Boufleur T."/>
            <person name="Vicente I."/>
            <person name="Sarrocco S."/>
            <person name="Picot A."/>
            <person name="Baraldi E."/>
            <person name="Sukno S."/>
            <person name="Thon M."/>
            <person name="Le Floch G."/>
        </authorList>
    </citation>
    <scope>NUCLEOTIDE SEQUENCE</scope>
    <source>
        <strain evidence="3">IMI 504893</strain>
    </source>
</reference>
<sequence>MSHVVCPGSRPFPATRSHKTSVSSDFAYNLWMTGTCATGPRLGTRYLTFLGSETSVFFVVLLLRLPIYHFVPHLTFLPGPPAPTFLPSSSYLLLSSFFFHHSGLVVLLLLYVYMYACVCQIPKQHPVQYNTIPTPPATLFFLAPIHPSHHGHPTESRSPIDLTTHEPFIYTDNLKYTSAQGHLFHLTLYLPPISTEFNPPTHSPLRLIRTLCSPAPTSFYFAPAIESAPQRSTNTIHALLDSWITSTNILDRDCGWTKFLHDSPCHGQLVTETRHPSTRITNPQENCDFELATFCRVADLDFSRLIPLDPPLSLPPFSDLYSTSRKNTSPAAEASLKRLSTFERRTSSPPSASQRSTSPAPMCSTAAPLPFYSLPLSPAHPLSCRQSYSQQTSFTATHSQKVSRFDLGAGASLYRGGLRTPPTDAMSATYHAPHLVSYDSHVLPSYPSSVAQARGPKAVMAEAARGPQYSRYQQPANTYSQPPQPVTNPASGTSQYSTTSRHSTRPSTPTSGAIGKPDDTSSRKGSSALVLHSLSIPSCINPKGGNLADFAAQITCLFWFESMDTLRIAENIRSRPSTATVPRLTEYATPFPQFKKWAYSVLSTTQVTQNVILLALLFVYRLKTTNPSVKGRSGSEYRLLTVALMLGNKFLDDNTYTNKTWAEVSGITVQEIHVMEVEFLSNMRYSLLATKEEWEEWLVKLSCFSEYYERAQKQPTSPLNKSFTSPVPSPIAAAQPAVSFPPLTPSAANVYSPSTNAQSNTQAWPSTYHHNPQVSPLSGKHVPGMNMNARKRSSEEDVAEPPAKRLSRQPNAMPPVGRPMAVNEQPMRLPVPNLTLNTNPTPSQAQMYPAPTTYPAQQHVSLPPLSNGVRAMATVFNPATTVSMPQLPMPATTSIPQASLTPSNVPMHPNMGYGTPTKRHSPGSLSVYASSPLGEQFPTSVMHTPISHTPMSHSPSVYLQQRPSPYKPIRHVNTLLYPPPSASLNEYHLPTTQMHYQPLGRRNDLRTGVVPEFMHAPYRMSAHMPHMPHGGVVFFSLSLLLGFRGNKEVNKARKSNGPSSLRIIW</sequence>
<dbReference type="SUPFAM" id="SSF47954">
    <property type="entry name" value="Cyclin-like"/>
    <property type="match status" value="1"/>
</dbReference>
<dbReference type="EMBL" id="CP019474">
    <property type="protein sequence ID" value="UQC76989.1"/>
    <property type="molecule type" value="Genomic_DNA"/>
</dbReference>
<dbReference type="CDD" id="cd20557">
    <property type="entry name" value="CYCLIN_ScPCL1-like"/>
    <property type="match status" value="1"/>
</dbReference>
<evidence type="ECO:0000313" key="3">
    <source>
        <dbReference type="EMBL" id="UQC76989.1"/>
    </source>
</evidence>
<dbReference type="InterPro" id="IPR036915">
    <property type="entry name" value="Cyclin-like_sf"/>
</dbReference>